<gene>
    <name evidence="9" type="ORF">CTAYLR_008005</name>
</gene>
<dbReference type="PROSITE" id="PS00139">
    <property type="entry name" value="THIOL_PROTEASE_CYS"/>
    <property type="match status" value="1"/>
</dbReference>
<accession>A0AAD7U6X4</accession>
<feature type="active site" evidence="5 6">
    <location>
        <position position="353"/>
    </location>
</feature>
<evidence type="ECO:0000259" key="8">
    <source>
        <dbReference type="PROSITE" id="PS50203"/>
    </source>
</evidence>
<reference evidence="9" key="1">
    <citation type="submission" date="2023-01" db="EMBL/GenBank/DDBJ databases">
        <title>Metagenome sequencing of chrysophaentin producing Chrysophaeum taylorii.</title>
        <authorList>
            <person name="Davison J."/>
            <person name="Bewley C."/>
        </authorList>
    </citation>
    <scope>NUCLEOTIDE SEQUENCE</scope>
    <source>
        <strain evidence="9">NIES-1699</strain>
    </source>
</reference>
<dbReference type="PROSITE" id="PS50203">
    <property type="entry name" value="CALPAIN_CAT"/>
    <property type="match status" value="1"/>
</dbReference>
<evidence type="ECO:0000313" key="10">
    <source>
        <dbReference type="Proteomes" id="UP001230188"/>
    </source>
</evidence>
<dbReference type="SUPFAM" id="SSF54001">
    <property type="entry name" value="Cysteine proteinases"/>
    <property type="match status" value="1"/>
</dbReference>
<keyword evidence="7" id="KW-0472">Membrane</keyword>
<dbReference type="PANTHER" id="PTHR10183">
    <property type="entry name" value="CALPAIN"/>
    <property type="match status" value="1"/>
</dbReference>
<feature type="active site" evidence="5 6">
    <location>
        <position position="375"/>
    </location>
</feature>
<keyword evidence="2 6" id="KW-0645">Protease</keyword>
<dbReference type="GO" id="GO:0006508">
    <property type="term" value="P:proteolysis"/>
    <property type="evidence" value="ECO:0007669"/>
    <property type="project" value="UniProtKB-KW"/>
</dbReference>
<keyword evidence="4 6" id="KW-0788">Thiol protease</keyword>
<keyword evidence="7" id="KW-1133">Transmembrane helix</keyword>
<name>A0AAD7U6X4_9STRA</name>
<dbReference type="InterPro" id="IPR022684">
    <property type="entry name" value="Calpain_cysteine_protease"/>
</dbReference>
<dbReference type="Gene3D" id="3.90.70.10">
    <property type="entry name" value="Cysteine proteinases"/>
    <property type="match status" value="1"/>
</dbReference>
<dbReference type="GO" id="GO:0004198">
    <property type="term" value="F:calcium-dependent cysteine-type endopeptidase activity"/>
    <property type="evidence" value="ECO:0007669"/>
    <property type="project" value="InterPro"/>
</dbReference>
<dbReference type="PANTHER" id="PTHR10183:SF379">
    <property type="entry name" value="CALPAIN-5"/>
    <property type="match status" value="1"/>
</dbReference>
<dbReference type="CDD" id="cd00044">
    <property type="entry name" value="CysPc"/>
    <property type="match status" value="1"/>
</dbReference>
<proteinExistence type="inferred from homology"/>
<feature type="active site" evidence="5 6">
    <location>
        <position position="191"/>
    </location>
</feature>
<evidence type="ECO:0000256" key="6">
    <source>
        <dbReference type="PROSITE-ProRule" id="PRU00239"/>
    </source>
</evidence>
<feature type="domain" description="Calpain catalytic" evidence="8">
    <location>
        <begin position="104"/>
        <end position="433"/>
    </location>
</feature>
<evidence type="ECO:0000256" key="5">
    <source>
        <dbReference type="PIRSR" id="PIRSR622684-1"/>
    </source>
</evidence>
<dbReference type="InterPro" id="IPR001300">
    <property type="entry name" value="Peptidase_C2_calpain_cat"/>
</dbReference>
<dbReference type="PRINTS" id="PR00704">
    <property type="entry name" value="CALPAIN"/>
</dbReference>
<evidence type="ECO:0000256" key="7">
    <source>
        <dbReference type="SAM" id="Phobius"/>
    </source>
</evidence>
<protein>
    <recommendedName>
        <fullName evidence="8">Calpain catalytic domain-containing protein</fullName>
    </recommendedName>
</protein>
<dbReference type="InterPro" id="IPR038765">
    <property type="entry name" value="Papain-like_cys_pep_sf"/>
</dbReference>
<dbReference type="InterPro" id="IPR000169">
    <property type="entry name" value="Pept_cys_AS"/>
</dbReference>
<keyword evidence="7" id="KW-0812">Transmembrane</keyword>
<comment type="similarity">
    <text evidence="1">Belongs to the peptidase C2 family.</text>
</comment>
<dbReference type="Pfam" id="PF00648">
    <property type="entry name" value="Peptidase_C2"/>
    <property type="match status" value="1"/>
</dbReference>
<evidence type="ECO:0000256" key="2">
    <source>
        <dbReference type="ARBA" id="ARBA00022670"/>
    </source>
</evidence>
<evidence type="ECO:0000256" key="1">
    <source>
        <dbReference type="ARBA" id="ARBA00007623"/>
    </source>
</evidence>
<dbReference type="Proteomes" id="UP001230188">
    <property type="component" value="Unassembled WGS sequence"/>
</dbReference>
<keyword evidence="3 6" id="KW-0378">Hydrolase</keyword>
<feature type="transmembrane region" description="Helical" evidence="7">
    <location>
        <begin position="50"/>
        <end position="69"/>
    </location>
</feature>
<comment type="caution">
    <text evidence="9">The sequence shown here is derived from an EMBL/GenBank/DDBJ whole genome shotgun (WGS) entry which is preliminary data.</text>
</comment>
<evidence type="ECO:0000256" key="3">
    <source>
        <dbReference type="ARBA" id="ARBA00022801"/>
    </source>
</evidence>
<dbReference type="AlphaFoldDB" id="A0AAD7U6X4"/>
<organism evidence="9 10">
    <name type="scientific">Chrysophaeum taylorii</name>
    <dbReference type="NCBI Taxonomy" id="2483200"/>
    <lineage>
        <taxon>Eukaryota</taxon>
        <taxon>Sar</taxon>
        <taxon>Stramenopiles</taxon>
        <taxon>Ochrophyta</taxon>
        <taxon>Pelagophyceae</taxon>
        <taxon>Pelagomonadales</taxon>
        <taxon>Pelagomonadaceae</taxon>
        <taxon>Chrysophaeum</taxon>
    </lineage>
</organism>
<dbReference type="EMBL" id="JAQMWT010000565">
    <property type="protein sequence ID" value="KAJ8599421.1"/>
    <property type="molecule type" value="Genomic_DNA"/>
</dbReference>
<dbReference type="SMART" id="SM00230">
    <property type="entry name" value="CysPc"/>
    <property type="match status" value="1"/>
</dbReference>
<evidence type="ECO:0000313" key="9">
    <source>
        <dbReference type="EMBL" id="KAJ8599421.1"/>
    </source>
</evidence>
<sequence>MTTKVHPAAVNDGADRPVCVLGGCACNSSGLCGVRGPTSSMVCGMFPRSLCHLVACVINLFLAPPFLVINWVRVYLAPCVLATIHLGLARLCCNILSFNRCCPKYRDPAFPANDESIGYNIIEDGATLPCCDLVCCCCARIACFCRDPCGTQHVKWKRASELFPKTKGRRPKLFDGKIEAADVKQGRLGDCWLLAAIAACAEHHPDLIRRLFLTKFQEECGCYRIRLYDTRRNRWTTQVIDDRIPLDDTGSRPRFTQPHDNELWVLLLEKAFARMWSSYGYLKGNDGSLALQSFTGNHAVNIATADFVRRNGIDKFFAVLRGALHLDVTRLKKPAIIAGASCVSSQHGLVANHAYSLLDAATLESGRVKLVQLRNPWGNTSWTGAYSNAEPSWMEHAGLSVLGCDIKPEPGKFWMKVDDFVHNFSRVYFVGTSISIATTTMNYHESAGLCGPALGCAKGSVAYWCGCRGLRTMCFPERRTTLQMLIDAGLDPSSKGWYTQRYTDQNTGAGRHNKASWAESVVLESPKSAK</sequence>
<evidence type="ECO:0000256" key="4">
    <source>
        <dbReference type="ARBA" id="ARBA00022807"/>
    </source>
</evidence>
<keyword evidence="10" id="KW-1185">Reference proteome</keyword>